<accession>A0AAP3E6Q9</accession>
<keyword evidence="3 5" id="KW-1133">Transmembrane helix</keyword>
<keyword evidence="4 5" id="KW-0472">Membrane</keyword>
<evidence type="ECO:0000313" key="7">
    <source>
        <dbReference type="EMBL" id="MCU4752741.1"/>
    </source>
</evidence>
<keyword evidence="2 5" id="KW-0812">Transmembrane</keyword>
<dbReference type="Proteomes" id="UP001321047">
    <property type="component" value="Unassembled WGS sequence"/>
</dbReference>
<feature type="transmembrane region" description="Helical" evidence="5">
    <location>
        <begin position="198"/>
        <end position="218"/>
    </location>
</feature>
<evidence type="ECO:0000256" key="1">
    <source>
        <dbReference type="ARBA" id="ARBA00004141"/>
    </source>
</evidence>
<name>A0AAP3E6Q9_9EURY</name>
<evidence type="ECO:0000256" key="4">
    <source>
        <dbReference type="ARBA" id="ARBA00023136"/>
    </source>
</evidence>
<dbReference type="InterPro" id="IPR050638">
    <property type="entry name" value="AA-Vitamin_Transporters"/>
</dbReference>
<feature type="transmembrane region" description="Helical" evidence="5">
    <location>
        <begin position="20"/>
        <end position="41"/>
    </location>
</feature>
<reference evidence="7 8" key="1">
    <citation type="submission" date="2022-09" db="EMBL/GenBank/DDBJ databases">
        <title>Enrichment on poylsaccharides allowed isolation of novel metabolic and taxonomic groups of Haloarchaea.</title>
        <authorList>
            <person name="Sorokin D.Y."/>
            <person name="Elcheninov A.G."/>
            <person name="Khizhniak T.V."/>
            <person name="Kolganova T.V."/>
            <person name="Kublanov I.V."/>
        </authorList>
    </citation>
    <scope>NUCLEOTIDE SEQUENCE [LARGE SCALE GENOMIC DNA]</scope>
    <source>
        <strain evidence="7 8">AArc-curdl1</strain>
    </source>
</reference>
<sequence>MDAQSTEDVPSDSSSTAEFLARYLFALAPLAAATLWGGLYVVSKWGFEAVPPVTLAFARVAVGATALWIVVRLTYPRRSFSKRDLLAFAGLGVLVSGSLITQFLGTDLTTASQGSLITVSTPVFTVLLGVALLDERLSARAALGIGIATVGTLLVLSGQYDLTAIAGAATTGILLLLVASATWAGYTVYGKPLIERYSALETATYSTVAAVPVLALMVPVELAVTDTSLSSIPLSLPVLVAIAYLGLFGTAAAWYLWYKGLEYVDASIISVFFFAQPVVGGLLGAAFLGEQLGSLFVVGGVVMAAGVYLIAAEES</sequence>
<feature type="transmembrane region" description="Helical" evidence="5">
    <location>
        <begin position="116"/>
        <end position="134"/>
    </location>
</feature>
<dbReference type="InterPro" id="IPR037185">
    <property type="entry name" value="EmrE-like"/>
</dbReference>
<dbReference type="InterPro" id="IPR000620">
    <property type="entry name" value="EamA_dom"/>
</dbReference>
<evidence type="ECO:0000256" key="5">
    <source>
        <dbReference type="SAM" id="Phobius"/>
    </source>
</evidence>
<feature type="transmembrane region" description="Helical" evidence="5">
    <location>
        <begin position="85"/>
        <end position="104"/>
    </location>
</feature>
<dbReference type="PANTHER" id="PTHR32322:SF2">
    <property type="entry name" value="EAMA DOMAIN-CONTAINING PROTEIN"/>
    <property type="match status" value="1"/>
</dbReference>
<gene>
    <name evidence="7" type="ORF">OB919_12275</name>
</gene>
<proteinExistence type="predicted"/>
<feature type="transmembrane region" description="Helical" evidence="5">
    <location>
        <begin position="164"/>
        <end position="186"/>
    </location>
</feature>
<dbReference type="EMBL" id="JAOPJZ010000009">
    <property type="protein sequence ID" value="MCU4752741.1"/>
    <property type="molecule type" value="Genomic_DNA"/>
</dbReference>
<feature type="domain" description="EamA" evidence="6">
    <location>
        <begin position="29"/>
        <end position="156"/>
    </location>
</feature>
<feature type="transmembrane region" description="Helical" evidence="5">
    <location>
        <begin position="141"/>
        <end position="158"/>
    </location>
</feature>
<feature type="transmembrane region" description="Helical" evidence="5">
    <location>
        <begin position="238"/>
        <end position="257"/>
    </location>
</feature>
<feature type="domain" description="EamA" evidence="6">
    <location>
        <begin position="171"/>
        <end position="311"/>
    </location>
</feature>
<comment type="caution">
    <text evidence="7">The sequence shown here is derived from an EMBL/GenBank/DDBJ whole genome shotgun (WGS) entry which is preliminary data.</text>
</comment>
<feature type="transmembrane region" description="Helical" evidence="5">
    <location>
        <begin position="294"/>
        <end position="311"/>
    </location>
</feature>
<evidence type="ECO:0000256" key="2">
    <source>
        <dbReference type="ARBA" id="ARBA00022692"/>
    </source>
</evidence>
<evidence type="ECO:0000259" key="6">
    <source>
        <dbReference type="Pfam" id="PF00892"/>
    </source>
</evidence>
<dbReference type="Pfam" id="PF00892">
    <property type="entry name" value="EamA"/>
    <property type="match status" value="2"/>
</dbReference>
<keyword evidence="8" id="KW-1185">Reference proteome</keyword>
<feature type="transmembrane region" description="Helical" evidence="5">
    <location>
        <begin position="269"/>
        <end position="288"/>
    </location>
</feature>
<dbReference type="AlphaFoldDB" id="A0AAP3E6Q9"/>
<comment type="subcellular location">
    <subcellularLocation>
        <location evidence="1">Membrane</location>
        <topology evidence="1">Multi-pass membrane protein</topology>
    </subcellularLocation>
</comment>
<dbReference type="PANTHER" id="PTHR32322">
    <property type="entry name" value="INNER MEMBRANE TRANSPORTER"/>
    <property type="match status" value="1"/>
</dbReference>
<evidence type="ECO:0000256" key="3">
    <source>
        <dbReference type="ARBA" id="ARBA00022989"/>
    </source>
</evidence>
<evidence type="ECO:0000313" key="8">
    <source>
        <dbReference type="Proteomes" id="UP001321047"/>
    </source>
</evidence>
<feature type="transmembrane region" description="Helical" evidence="5">
    <location>
        <begin position="53"/>
        <end position="73"/>
    </location>
</feature>
<dbReference type="GO" id="GO:0016020">
    <property type="term" value="C:membrane"/>
    <property type="evidence" value="ECO:0007669"/>
    <property type="project" value="UniProtKB-SubCell"/>
</dbReference>
<protein>
    <submittedName>
        <fullName evidence="7">EamA family transporter</fullName>
    </submittedName>
</protein>
<dbReference type="SUPFAM" id="SSF103481">
    <property type="entry name" value="Multidrug resistance efflux transporter EmrE"/>
    <property type="match status" value="2"/>
</dbReference>
<organism evidence="7 8">
    <name type="scientific">Natronosalvus hydrolyticus</name>
    <dbReference type="NCBI Taxonomy" id="2979988"/>
    <lineage>
        <taxon>Archaea</taxon>
        <taxon>Methanobacteriati</taxon>
        <taxon>Methanobacteriota</taxon>
        <taxon>Stenosarchaea group</taxon>
        <taxon>Halobacteria</taxon>
        <taxon>Halobacteriales</taxon>
        <taxon>Natrialbaceae</taxon>
        <taxon>Natronosalvus</taxon>
    </lineage>
</organism>
<dbReference type="RefSeq" id="WP_342809071.1">
    <property type="nucleotide sequence ID" value="NZ_JAOPJZ010000009.1"/>
</dbReference>